<sequence>MKNYFLTVFAPDGSSLLDETVQASSDQEAKELGHKKLDEQGYTEHTHRLVAPEGHMVLFHR</sequence>
<evidence type="ECO:0000313" key="2">
    <source>
        <dbReference type="Proteomes" id="UP000030401"/>
    </source>
</evidence>
<proteinExistence type="predicted"/>
<gene>
    <name evidence="1" type="ORF">N784_09605</name>
</gene>
<comment type="caution">
    <text evidence="1">The sequence shown here is derived from an EMBL/GenBank/DDBJ whole genome shotgun (WGS) entry which is preliminary data.</text>
</comment>
<dbReference type="InterPro" id="IPR025544">
    <property type="entry name" value="YhzD"/>
</dbReference>
<dbReference type="STRING" id="1385512.N784_09605"/>
<dbReference type="OrthoDB" id="2355652at2"/>
<dbReference type="EMBL" id="AVPG01000024">
    <property type="protein sequence ID" value="KGX85286.1"/>
    <property type="molecule type" value="Genomic_DNA"/>
</dbReference>
<dbReference type="eggNOG" id="ENOG5032ZBV">
    <property type="taxonomic scope" value="Bacteria"/>
</dbReference>
<dbReference type="RefSeq" id="WP_036835635.1">
    <property type="nucleotide sequence ID" value="NZ_AVPG01000024.1"/>
</dbReference>
<dbReference type="Pfam" id="PF14120">
    <property type="entry name" value="YhzD"/>
    <property type="match status" value="1"/>
</dbReference>
<evidence type="ECO:0008006" key="3">
    <source>
        <dbReference type="Google" id="ProtNLM"/>
    </source>
</evidence>
<name>A0A0A5FWV2_9BACI</name>
<dbReference type="AlphaFoldDB" id="A0A0A5FWV2"/>
<reference evidence="1 2" key="1">
    <citation type="submission" date="2013-08" db="EMBL/GenBank/DDBJ databases">
        <authorList>
            <person name="Huang J."/>
            <person name="Wang G."/>
        </authorList>
    </citation>
    <scope>NUCLEOTIDE SEQUENCE [LARGE SCALE GENOMIC DNA]</scope>
    <source>
        <strain evidence="1 2">JSM 072002</strain>
    </source>
</reference>
<keyword evidence="2" id="KW-1185">Reference proteome</keyword>
<accession>A0A0A5FWV2</accession>
<dbReference type="Proteomes" id="UP000030401">
    <property type="component" value="Unassembled WGS sequence"/>
</dbReference>
<evidence type="ECO:0000313" key="1">
    <source>
        <dbReference type="EMBL" id="KGX85286.1"/>
    </source>
</evidence>
<organism evidence="1 2">
    <name type="scientific">Pontibacillus litoralis JSM 072002</name>
    <dbReference type="NCBI Taxonomy" id="1385512"/>
    <lineage>
        <taxon>Bacteria</taxon>
        <taxon>Bacillati</taxon>
        <taxon>Bacillota</taxon>
        <taxon>Bacilli</taxon>
        <taxon>Bacillales</taxon>
        <taxon>Bacillaceae</taxon>
        <taxon>Pontibacillus</taxon>
    </lineage>
</organism>
<protein>
    <recommendedName>
        <fullName evidence="3">YhzD-like protein</fullName>
    </recommendedName>
</protein>